<dbReference type="EMBL" id="HBGA01004351">
    <property type="protein sequence ID" value="CAD8990386.1"/>
    <property type="molecule type" value="Transcribed_RNA"/>
</dbReference>
<sequence>MKQAKGSFLSIWNKSSSGVFFTFNNDNSEPQGTFLLVAPSNSREKERSRGRWDAVDVVDITLEGWLACRKMSTTSIQSRACTQAQTQTHTHTHTHRFSALLWF</sequence>
<dbReference type="EMBL" id="HBGA01004352">
    <property type="protein sequence ID" value="CAD8990387.1"/>
    <property type="molecule type" value="Transcribed_RNA"/>
</dbReference>
<gene>
    <name evidence="1" type="ORF">EGYM00392_LOCUS1428</name>
    <name evidence="2" type="ORF">EGYM00392_LOCUS1429</name>
</gene>
<name>A0A6U7SXB2_9EUGL</name>
<organism evidence="1">
    <name type="scientific">Eutreptiella gymnastica</name>
    <dbReference type="NCBI Taxonomy" id="73025"/>
    <lineage>
        <taxon>Eukaryota</taxon>
        <taxon>Discoba</taxon>
        <taxon>Euglenozoa</taxon>
        <taxon>Euglenida</taxon>
        <taxon>Spirocuta</taxon>
        <taxon>Euglenophyceae</taxon>
        <taxon>Eutreptiales</taxon>
        <taxon>Eutreptiaceae</taxon>
        <taxon>Eutreptiella</taxon>
    </lineage>
</organism>
<proteinExistence type="predicted"/>
<reference evidence="1" key="1">
    <citation type="submission" date="2021-01" db="EMBL/GenBank/DDBJ databases">
        <authorList>
            <person name="Corre E."/>
            <person name="Pelletier E."/>
            <person name="Niang G."/>
            <person name="Scheremetjew M."/>
            <person name="Finn R."/>
            <person name="Kale V."/>
            <person name="Holt S."/>
            <person name="Cochrane G."/>
            <person name="Meng A."/>
            <person name="Brown T."/>
            <person name="Cohen L."/>
        </authorList>
    </citation>
    <scope>NUCLEOTIDE SEQUENCE</scope>
    <source>
        <strain evidence="1">NIES-381</strain>
    </source>
</reference>
<protein>
    <submittedName>
        <fullName evidence="1">Uncharacterized protein</fullName>
    </submittedName>
</protein>
<accession>A0A6U7SXB2</accession>
<dbReference type="AlphaFoldDB" id="A0A6U7SXB2"/>
<evidence type="ECO:0000313" key="2">
    <source>
        <dbReference type="EMBL" id="CAD8990387.1"/>
    </source>
</evidence>
<evidence type="ECO:0000313" key="1">
    <source>
        <dbReference type="EMBL" id="CAD8990386.1"/>
    </source>
</evidence>